<organism evidence="1 2">
    <name type="scientific">Microdochium trichocladiopsis</name>
    <dbReference type="NCBI Taxonomy" id="1682393"/>
    <lineage>
        <taxon>Eukaryota</taxon>
        <taxon>Fungi</taxon>
        <taxon>Dikarya</taxon>
        <taxon>Ascomycota</taxon>
        <taxon>Pezizomycotina</taxon>
        <taxon>Sordariomycetes</taxon>
        <taxon>Xylariomycetidae</taxon>
        <taxon>Xylariales</taxon>
        <taxon>Microdochiaceae</taxon>
        <taxon>Microdochium</taxon>
    </lineage>
</organism>
<gene>
    <name evidence="1" type="ORF">B0I36DRAFT_154121</name>
</gene>
<proteinExistence type="predicted"/>
<evidence type="ECO:0000313" key="2">
    <source>
        <dbReference type="Proteomes" id="UP000756346"/>
    </source>
</evidence>
<sequence>MDGQHIQQRSKWPPKTVVDPITIFHVTCPRASPDESNSWLASAGRGPFYRRRSQEAAAIDPKTVSHQASGSIAGLQLQSNCPKARIEAADFRSRGRLAWKCHPRTKRATAGSRHWGHPGAGVQTYRARCRCPEETYQSSLSTSPGLAYMAAARSPVKVSAVG</sequence>
<evidence type="ECO:0000313" key="1">
    <source>
        <dbReference type="EMBL" id="KAH7026135.1"/>
    </source>
</evidence>
<comment type="caution">
    <text evidence="1">The sequence shown here is derived from an EMBL/GenBank/DDBJ whole genome shotgun (WGS) entry which is preliminary data.</text>
</comment>
<reference evidence="1" key="1">
    <citation type="journal article" date="2021" name="Nat. Commun.">
        <title>Genetic determinants of endophytism in the Arabidopsis root mycobiome.</title>
        <authorList>
            <person name="Mesny F."/>
            <person name="Miyauchi S."/>
            <person name="Thiergart T."/>
            <person name="Pickel B."/>
            <person name="Atanasova L."/>
            <person name="Karlsson M."/>
            <person name="Huettel B."/>
            <person name="Barry K.W."/>
            <person name="Haridas S."/>
            <person name="Chen C."/>
            <person name="Bauer D."/>
            <person name="Andreopoulos W."/>
            <person name="Pangilinan J."/>
            <person name="LaButti K."/>
            <person name="Riley R."/>
            <person name="Lipzen A."/>
            <person name="Clum A."/>
            <person name="Drula E."/>
            <person name="Henrissat B."/>
            <person name="Kohler A."/>
            <person name="Grigoriev I.V."/>
            <person name="Martin F.M."/>
            <person name="Hacquard S."/>
        </authorList>
    </citation>
    <scope>NUCLEOTIDE SEQUENCE</scope>
    <source>
        <strain evidence="1">MPI-CAGE-CH-0230</strain>
    </source>
</reference>
<dbReference type="AlphaFoldDB" id="A0A9P8Y088"/>
<keyword evidence="2" id="KW-1185">Reference proteome</keyword>
<dbReference type="Proteomes" id="UP000756346">
    <property type="component" value="Unassembled WGS sequence"/>
</dbReference>
<dbReference type="GeneID" id="70178120"/>
<dbReference type="EMBL" id="JAGTJQ010000008">
    <property type="protein sequence ID" value="KAH7026135.1"/>
    <property type="molecule type" value="Genomic_DNA"/>
</dbReference>
<protein>
    <submittedName>
        <fullName evidence="1">Uncharacterized protein</fullName>
    </submittedName>
</protein>
<name>A0A9P8Y088_9PEZI</name>
<accession>A0A9P8Y088</accession>
<dbReference type="RefSeq" id="XP_046009352.1">
    <property type="nucleotide sequence ID" value="XM_046148574.1"/>
</dbReference>